<dbReference type="EMBL" id="AFRT01005913">
    <property type="protein sequence ID" value="ELU35627.1"/>
    <property type="molecule type" value="Genomic_DNA"/>
</dbReference>
<sequence length="114" mass="12858">MLTSLPPPRVRVAIYAQTIISMSIASFLPYHEEAFRDTSRSSYIVSTSLMIASLIELKTHGLSLFDALIVTMVSETNLRSSRSRLIQMKFLQLTTIMTAFVTANIAYSYLRPLH</sequence>
<dbReference type="OrthoDB" id="3351993at2759"/>
<dbReference type="AlphaFoldDB" id="L8WFX8"/>
<proteinExistence type="predicted"/>
<dbReference type="STRING" id="983506.L8WFX8"/>
<name>L8WFX8_THACA</name>
<keyword evidence="2" id="KW-1185">Reference proteome</keyword>
<evidence type="ECO:0000313" key="1">
    <source>
        <dbReference type="EMBL" id="ELU35627.1"/>
    </source>
</evidence>
<protein>
    <submittedName>
        <fullName evidence="1">Uncharacterized protein</fullName>
    </submittedName>
</protein>
<comment type="caution">
    <text evidence="1">The sequence shown here is derived from an EMBL/GenBank/DDBJ whole genome shotgun (WGS) entry which is preliminary data.</text>
</comment>
<reference evidence="1 2" key="1">
    <citation type="journal article" date="2013" name="Nat. Commun.">
        <title>The evolution and pathogenic mechanisms of the rice sheath blight pathogen.</title>
        <authorList>
            <person name="Zheng A."/>
            <person name="Lin R."/>
            <person name="Xu L."/>
            <person name="Qin P."/>
            <person name="Tang C."/>
            <person name="Ai P."/>
            <person name="Zhang D."/>
            <person name="Liu Y."/>
            <person name="Sun Z."/>
            <person name="Feng H."/>
            <person name="Wang Y."/>
            <person name="Chen Y."/>
            <person name="Liang X."/>
            <person name="Fu R."/>
            <person name="Li Q."/>
            <person name="Zhang J."/>
            <person name="Yu X."/>
            <person name="Xie Z."/>
            <person name="Ding L."/>
            <person name="Guan P."/>
            <person name="Tang J."/>
            <person name="Liang Y."/>
            <person name="Wang S."/>
            <person name="Deng Q."/>
            <person name="Li S."/>
            <person name="Zhu J."/>
            <person name="Wang L."/>
            <person name="Liu H."/>
            <person name="Li P."/>
        </authorList>
    </citation>
    <scope>NUCLEOTIDE SEQUENCE [LARGE SCALE GENOMIC DNA]</scope>
    <source>
        <strain evidence="2">AG-1 IA</strain>
    </source>
</reference>
<evidence type="ECO:0000313" key="2">
    <source>
        <dbReference type="Proteomes" id="UP000011668"/>
    </source>
</evidence>
<dbReference type="Proteomes" id="UP000011668">
    <property type="component" value="Unassembled WGS sequence"/>
</dbReference>
<accession>L8WFX8</accession>
<organism evidence="1 2">
    <name type="scientific">Thanatephorus cucumeris (strain AG1-IA)</name>
    <name type="common">Rice sheath blight fungus</name>
    <name type="synonym">Rhizoctonia solani</name>
    <dbReference type="NCBI Taxonomy" id="983506"/>
    <lineage>
        <taxon>Eukaryota</taxon>
        <taxon>Fungi</taxon>
        <taxon>Dikarya</taxon>
        <taxon>Basidiomycota</taxon>
        <taxon>Agaricomycotina</taxon>
        <taxon>Agaricomycetes</taxon>
        <taxon>Cantharellales</taxon>
        <taxon>Ceratobasidiaceae</taxon>
        <taxon>Rhizoctonia</taxon>
        <taxon>Rhizoctonia solani AG-1</taxon>
    </lineage>
</organism>
<gene>
    <name evidence="1" type="ORF">AG1IA_10343</name>
</gene>
<dbReference type="HOGENOM" id="CLU_2122737_0_0_1"/>